<dbReference type="Proteomes" id="UP001501057">
    <property type="component" value="Unassembled WGS sequence"/>
</dbReference>
<sequence length="145" mass="15665">MSCVSFWGPDARERMVAAMAAPPVATFASPGVSDGKLRRVALMATSPDPRVRESAALNAHVPVEVLESLAVDPEMSVRCCVARSPQASPEVLTWLARDESAPVRRWVGAHPVTPPEVMDSLAEDPDVGVREVVQWNRRWPTTPGG</sequence>
<dbReference type="Pfam" id="PF01816">
    <property type="entry name" value="LRV"/>
    <property type="match status" value="1"/>
</dbReference>
<dbReference type="SUPFAM" id="SSF48371">
    <property type="entry name" value="ARM repeat"/>
    <property type="match status" value="1"/>
</dbReference>
<dbReference type="RefSeq" id="WP_344201671.1">
    <property type="nucleotide sequence ID" value="NZ_BAAAME010000004.1"/>
</dbReference>
<accession>A0ABN2JXH4</accession>
<gene>
    <name evidence="1" type="ORF">GCM10009710_23350</name>
</gene>
<evidence type="ECO:0000313" key="1">
    <source>
        <dbReference type="EMBL" id="GAA1742537.1"/>
    </source>
</evidence>
<comment type="caution">
    <text evidence="1">The sequence shown here is derived from an EMBL/GenBank/DDBJ whole genome shotgun (WGS) entry which is preliminary data.</text>
</comment>
<name>A0ABN2JXH4_9ACTN</name>
<dbReference type="Gene3D" id="1.25.10.10">
    <property type="entry name" value="Leucine-rich Repeat Variant"/>
    <property type="match status" value="1"/>
</dbReference>
<proteinExistence type="predicted"/>
<dbReference type="InterPro" id="IPR016024">
    <property type="entry name" value="ARM-type_fold"/>
</dbReference>
<evidence type="ECO:0008006" key="3">
    <source>
        <dbReference type="Google" id="ProtNLM"/>
    </source>
</evidence>
<reference evidence="1 2" key="1">
    <citation type="journal article" date="2019" name="Int. J. Syst. Evol. Microbiol.">
        <title>The Global Catalogue of Microorganisms (GCM) 10K type strain sequencing project: providing services to taxonomists for standard genome sequencing and annotation.</title>
        <authorList>
            <consortium name="The Broad Institute Genomics Platform"/>
            <consortium name="The Broad Institute Genome Sequencing Center for Infectious Disease"/>
            <person name="Wu L."/>
            <person name="Ma J."/>
        </authorList>
    </citation>
    <scope>NUCLEOTIDE SEQUENCE [LARGE SCALE GENOMIC DNA]</scope>
    <source>
        <strain evidence="1 2">JCM 13518</strain>
    </source>
</reference>
<protein>
    <recommendedName>
        <fullName evidence="3">Leucine rich repeat variant</fullName>
    </recommendedName>
</protein>
<dbReference type="InterPro" id="IPR004830">
    <property type="entry name" value="LRR_variant"/>
</dbReference>
<dbReference type="InterPro" id="IPR011989">
    <property type="entry name" value="ARM-like"/>
</dbReference>
<dbReference type="EMBL" id="BAAAME010000004">
    <property type="protein sequence ID" value="GAA1742537.1"/>
    <property type="molecule type" value="Genomic_DNA"/>
</dbReference>
<keyword evidence="2" id="KW-1185">Reference proteome</keyword>
<organism evidence="1 2">
    <name type="scientific">Aeromicrobium alkaliterrae</name>
    <dbReference type="NCBI Taxonomy" id="302168"/>
    <lineage>
        <taxon>Bacteria</taxon>
        <taxon>Bacillati</taxon>
        <taxon>Actinomycetota</taxon>
        <taxon>Actinomycetes</taxon>
        <taxon>Propionibacteriales</taxon>
        <taxon>Nocardioidaceae</taxon>
        <taxon>Aeromicrobium</taxon>
    </lineage>
</organism>
<evidence type="ECO:0000313" key="2">
    <source>
        <dbReference type="Proteomes" id="UP001501057"/>
    </source>
</evidence>